<keyword evidence="4" id="KW-0732">Signal</keyword>
<dbReference type="AlphaFoldDB" id="A0AAD8L1M0"/>
<proteinExistence type="inferred from homology"/>
<sequence>MHACILMSISLTIFLFLALIHYAASLTFNFTNITPNTSNNIILSGDANITNDDDGIQVTYKNINRSPEALAGRATYIRPLHLWDTNSTRLASFSTTFTFVIASYDENENIYGDGLTFFLAQNNSVINAAGSMGLPFSYQTNTSLSPFVAVEFDTYGTDEWDPFTIGDHVGININSLNSVAYRLWSSGISADENEFSALISYDSESKNLSVSFTSFINKSPVWDTGLVHTIDLRDVLPEWVIFGFSASTGDGYEKNNVKSWMFNSTEIKGDEYYYNGSAPTTNINQSNSSQPPTETINNNQSSIEPPTTESMDKSSSLSLTTTKDVGKVGLIVGSLVLVLLSHVCFI</sequence>
<dbReference type="PROSITE" id="PS00307">
    <property type="entry name" value="LECTIN_LEGUME_BETA"/>
    <property type="match status" value="1"/>
</dbReference>
<feature type="domain" description="Legume lectin" evidence="5">
    <location>
        <begin position="26"/>
        <end position="268"/>
    </location>
</feature>
<comment type="caution">
    <text evidence="6">The sequence shown here is derived from an EMBL/GenBank/DDBJ whole genome shotgun (WGS) entry which is preliminary data.</text>
</comment>
<dbReference type="Proteomes" id="UP001229421">
    <property type="component" value="Unassembled WGS sequence"/>
</dbReference>
<gene>
    <name evidence="6" type="ORF">QVD17_12946</name>
</gene>
<dbReference type="Gene3D" id="2.60.120.200">
    <property type="match status" value="1"/>
</dbReference>
<accession>A0AAD8L1M0</accession>
<evidence type="ECO:0000256" key="3">
    <source>
        <dbReference type="SAM" id="MobiDB-lite"/>
    </source>
</evidence>
<feature type="compositionally biased region" description="Low complexity" evidence="3">
    <location>
        <begin position="307"/>
        <end position="316"/>
    </location>
</feature>
<dbReference type="InterPro" id="IPR000985">
    <property type="entry name" value="Lectin_LegA_CS"/>
</dbReference>
<protein>
    <recommendedName>
        <fullName evidence="5">Legume lectin domain-containing protein</fullName>
    </recommendedName>
</protein>
<keyword evidence="7" id="KW-1185">Reference proteome</keyword>
<comment type="similarity">
    <text evidence="1">Belongs to the leguminous lectin family.</text>
</comment>
<dbReference type="EMBL" id="JAUHHV010000003">
    <property type="protein sequence ID" value="KAK1430302.1"/>
    <property type="molecule type" value="Genomic_DNA"/>
</dbReference>
<dbReference type="InterPro" id="IPR001220">
    <property type="entry name" value="Legume_lectin_dom"/>
</dbReference>
<feature type="chain" id="PRO_5041967044" description="Legume lectin domain-containing protein" evidence="4">
    <location>
        <begin position="26"/>
        <end position="346"/>
    </location>
</feature>
<evidence type="ECO:0000313" key="7">
    <source>
        <dbReference type="Proteomes" id="UP001229421"/>
    </source>
</evidence>
<evidence type="ECO:0000313" key="6">
    <source>
        <dbReference type="EMBL" id="KAK1430302.1"/>
    </source>
</evidence>
<feature type="compositionally biased region" description="Polar residues" evidence="3">
    <location>
        <begin position="278"/>
        <end position="305"/>
    </location>
</feature>
<keyword evidence="2" id="KW-0430">Lectin</keyword>
<evidence type="ECO:0000259" key="5">
    <source>
        <dbReference type="Pfam" id="PF00139"/>
    </source>
</evidence>
<dbReference type="Pfam" id="PF00139">
    <property type="entry name" value="Lectin_legB"/>
    <property type="match status" value="1"/>
</dbReference>
<evidence type="ECO:0000256" key="4">
    <source>
        <dbReference type="SAM" id="SignalP"/>
    </source>
</evidence>
<dbReference type="InterPro" id="IPR050258">
    <property type="entry name" value="Leguminous_Lectin"/>
</dbReference>
<evidence type="ECO:0000256" key="2">
    <source>
        <dbReference type="ARBA" id="ARBA00022734"/>
    </source>
</evidence>
<dbReference type="SUPFAM" id="SSF49899">
    <property type="entry name" value="Concanavalin A-like lectins/glucanases"/>
    <property type="match status" value="1"/>
</dbReference>
<dbReference type="PROSITE" id="PS00308">
    <property type="entry name" value="LECTIN_LEGUME_ALPHA"/>
    <property type="match status" value="1"/>
</dbReference>
<dbReference type="PANTHER" id="PTHR32401">
    <property type="entry name" value="CONCANAVALIN A-LIKE LECTIN FAMILY PROTEIN"/>
    <property type="match status" value="1"/>
</dbReference>
<organism evidence="6 7">
    <name type="scientific">Tagetes erecta</name>
    <name type="common">African marigold</name>
    <dbReference type="NCBI Taxonomy" id="13708"/>
    <lineage>
        <taxon>Eukaryota</taxon>
        <taxon>Viridiplantae</taxon>
        <taxon>Streptophyta</taxon>
        <taxon>Embryophyta</taxon>
        <taxon>Tracheophyta</taxon>
        <taxon>Spermatophyta</taxon>
        <taxon>Magnoliopsida</taxon>
        <taxon>eudicotyledons</taxon>
        <taxon>Gunneridae</taxon>
        <taxon>Pentapetalae</taxon>
        <taxon>asterids</taxon>
        <taxon>campanulids</taxon>
        <taxon>Asterales</taxon>
        <taxon>Asteraceae</taxon>
        <taxon>Asteroideae</taxon>
        <taxon>Heliantheae alliance</taxon>
        <taxon>Tageteae</taxon>
        <taxon>Tagetes</taxon>
    </lineage>
</organism>
<reference evidence="6" key="1">
    <citation type="journal article" date="2023" name="bioRxiv">
        <title>Improved chromosome-level genome assembly for marigold (Tagetes erecta).</title>
        <authorList>
            <person name="Jiang F."/>
            <person name="Yuan L."/>
            <person name="Wang S."/>
            <person name="Wang H."/>
            <person name="Xu D."/>
            <person name="Wang A."/>
            <person name="Fan W."/>
        </authorList>
    </citation>
    <scope>NUCLEOTIDE SEQUENCE</scope>
    <source>
        <strain evidence="6">WSJ</strain>
        <tissue evidence="6">Leaf</tissue>
    </source>
</reference>
<dbReference type="InterPro" id="IPR013320">
    <property type="entry name" value="ConA-like_dom_sf"/>
</dbReference>
<dbReference type="InterPro" id="IPR019825">
    <property type="entry name" value="Lectin_legB_Mn/Ca_BS"/>
</dbReference>
<feature type="signal peptide" evidence="4">
    <location>
        <begin position="1"/>
        <end position="25"/>
    </location>
</feature>
<name>A0AAD8L1M0_TARER</name>
<evidence type="ECO:0000256" key="1">
    <source>
        <dbReference type="ARBA" id="ARBA00007606"/>
    </source>
</evidence>
<feature type="region of interest" description="Disordered" evidence="3">
    <location>
        <begin position="278"/>
        <end position="316"/>
    </location>
</feature>
<dbReference type="PANTHER" id="PTHR32401:SF49">
    <property type="entry name" value="OS10G0129200 PROTEIN"/>
    <property type="match status" value="1"/>
</dbReference>
<dbReference type="CDD" id="cd06899">
    <property type="entry name" value="lectin_legume_LecRK_Arcelin_ConA"/>
    <property type="match status" value="1"/>
</dbReference>
<dbReference type="GO" id="GO:0030246">
    <property type="term" value="F:carbohydrate binding"/>
    <property type="evidence" value="ECO:0007669"/>
    <property type="project" value="UniProtKB-KW"/>
</dbReference>